<dbReference type="InterPro" id="IPR001347">
    <property type="entry name" value="SIS_dom"/>
</dbReference>
<dbReference type="AlphaFoldDB" id="E7G6Z2"/>
<evidence type="ECO:0000313" key="8">
    <source>
        <dbReference type="Proteomes" id="UP000003157"/>
    </source>
</evidence>
<dbReference type="SUPFAM" id="SSF46689">
    <property type="entry name" value="Homeodomain-like"/>
    <property type="match status" value="1"/>
</dbReference>
<reference evidence="7" key="1">
    <citation type="submission" date="2010-12" db="EMBL/GenBank/DDBJ databases">
        <title>The Genome Sequence of Coprobacillus sp. strain 29_1.</title>
        <authorList>
            <consortium name="The Broad Institute Genome Sequencing Platform"/>
            <person name="Earl A."/>
            <person name="Ward D."/>
            <person name="Feldgarden M."/>
            <person name="Gevers D."/>
            <person name="Daigneault M."/>
            <person name="Sibley C.D."/>
            <person name="White A."/>
            <person name="Strauss J."/>
            <person name="Allen-Vercoe E."/>
            <person name="Young S.K."/>
            <person name="Zeng Q."/>
            <person name="Gargeya S."/>
            <person name="Fitzgerald M."/>
            <person name="Haas B."/>
            <person name="Abouelleil A."/>
            <person name="Alvarado L."/>
            <person name="Arachchi H.M."/>
            <person name="Berlin A."/>
            <person name="Brown A."/>
            <person name="Chapman S.B."/>
            <person name="Chen Z."/>
            <person name="Dunbar C."/>
            <person name="Freedman E."/>
            <person name="Gearin G."/>
            <person name="Gellesch M."/>
            <person name="Goldberg J."/>
            <person name="Griggs A."/>
            <person name="Gujja S."/>
            <person name="Heilman E."/>
            <person name="Heiman D."/>
            <person name="Howarth C."/>
            <person name="Larson L."/>
            <person name="Lui A."/>
            <person name="MacDonald P.J.P."/>
            <person name="Mehta T."/>
            <person name="Montmayeur A."/>
            <person name="Murphy C."/>
            <person name="Neiman D."/>
            <person name="Pearson M."/>
            <person name="Priest M."/>
            <person name="Roberts A."/>
            <person name="Saif S."/>
            <person name="Shea T."/>
            <person name="Shenoy N."/>
            <person name="Sisk P."/>
            <person name="Stolte C."/>
            <person name="Sykes S."/>
            <person name="White J."/>
            <person name="Yandava C."/>
            <person name="Nusbaum C."/>
            <person name="Birren B."/>
        </authorList>
    </citation>
    <scope>NUCLEOTIDE SEQUENCE [LARGE SCALE GENOMIC DNA]</scope>
    <source>
        <strain evidence="7">29_1</strain>
    </source>
</reference>
<sequence>MNIIQQLINHQNFTPTEQSINTYILENIHSIAKMSIQQLALATHSSNAAIIRICKKIGYKGYKDFKLALAIELESQKFINHSVDFSTPFYQSENYYEIINDISSLYKETINIVQAQLNINHLERISQLIINSQRIFIFAIGDSRITAMTFINKLMKINIYPILATENYEEIAMAYNMTPHDCAFFMTYNGTNNQFKTCAQILKRKNIPMITITANKNSRLVDYSDICIVIPDMENDYKIGTFYSQISFQFILTVLYSFIYKYDYMHHHQHKKNLDFYIKK</sequence>
<dbReference type="PANTHER" id="PTHR30514">
    <property type="entry name" value="GLUCOKINASE"/>
    <property type="match status" value="1"/>
</dbReference>
<dbReference type="Gene3D" id="3.40.50.10490">
    <property type="entry name" value="Glucose-6-phosphate isomerase like protein, domain 1"/>
    <property type="match status" value="1"/>
</dbReference>
<dbReference type="Gene3D" id="1.10.10.10">
    <property type="entry name" value="Winged helix-like DNA-binding domain superfamily/Winged helix DNA-binding domain"/>
    <property type="match status" value="1"/>
</dbReference>
<keyword evidence="4" id="KW-0472">Membrane</keyword>
<dbReference type="PROSITE" id="PS51071">
    <property type="entry name" value="HTH_RPIR"/>
    <property type="match status" value="1"/>
</dbReference>
<keyword evidence="1" id="KW-0805">Transcription regulation</keyword>
<dbReference type="PROSITE" id="PS51464">
    <property type="entry name" value="SIS"/>
    <property type="match status" value="1"/>
</dbReference>
<keyword evidence="4" id="KW-1133">Transmembrane helix</keyword>
<dbReference type="OrthoDB" id="63027at2"/>
<dbReference type="GO" id="GO:1901135">
    <property type="term" value="P:carbohydrate derivative metabolic process"/>
    <property type="evidence" value="ECO:0007669"/>
    <property type="project" value="InterPro"/>
</dbReference>
<dbReference type="GO" id="GO:0003700">
    <property type="term" value="F:DNA-binding transcription factor activity"/>
    <property type="evidence" value="ECO:0007669"/>
    <property type="project" value="InterPro"/>
</dbReference>
<proteinExistence type="predicted"/>
<dbReference type="Pfam" id="PF01418">
    <property type="entry name" value="HTH_6"/>
    <property type="match status" value="1"/>
</dbReference>
<dbReference type="STRING" id="100884.GCA_000269565_01182"/>
<gene>
    <name evidence="7" type="ORF">HMPREF9488_00530</name>
</gene>
<dbReference type="InterPro" id="IPR009057">
    <property type="entry name" value="Homeodomain-like_sf"/>
</dbReference>
<evidence type="ECO:0000256" key="1">
    <source>
        <dbReference type="ARBA" id="ARBA00023015"/>
    </source>
</evidence>
<dbReference type="Pfam" id="PF01380">
    <property type="entry name" value="SIS"/>
    <property type="match status" value="1"/>
</dbReference>
<keyword evidence="8" id="KW-1185">Reference proteome</keyword>
<evidence type="ECO:0000313" key="7">
    <source>
        <dbReference type="EMBL" id="EFW06298.1"/>
    </source>
</evidence>
<comment type="caution">
    <text evidence="7">The sequence shown here is derived from an EMBL/GenBank/DDBJ whole genome shotgun (WGS) entry which is preliminary data.</text>
</comment>
<evidence type="ECO:0000256" key="2">
    <source>
        <dbReference type="ARBA" id="ARBA00023125"/>
    </source>
</evidence>
<evidence type="ECO:0000259" key="5">
    <source>
        <dbReference type="PROSITE" id="PS51071"/>
    </source>
</evidence>
<dbReference type="InterPro" id="IPR035472">
    <property type="entry name" value="RpiR-like_SIS"/>
</dbReference>
<dbReference type="EMBL" id="ADKX01000007">
    <property type="protein sequence ID" value="EFW06298.1"/>
    <property type="molecule type" value="Genomic_DNA"/>
</dbReference>
<name>E7G6Z2_9FIRM</name>
<keyword evidence="2" id="KW-0238">DNA-binding</keyword>
<dbReference type="HOGENOM" id="CLU_055769_2_1_9"/>
<keyword evidence="4" id="KW-0812">Transmembrane</keyword>
<accession>E7G6Z2</accession>
<dbReference type="Proteomes" id="UP000003157">
    <property type="component" value="Unassembled WGS sequence"/>
</dbReference>
<protein>
    <submittedName>
        <fullName evidence="7">Uncharacterized protein</fullName>
    </submittedName>
</protein>
<dbReference type="PANTHER" id="PTHR30514:SF10">
    <property type="entry name" value="MURR_RPIR FAMILY TRANSCRIPTIONAL REGULATOR"/>
    <property type="match status" value="1"/>
</dbReference>
<dbReference type="RefSeq" id="WP_008787646.1">
    <property type="nucleotide sequence ID" value="NZ_AKCB01000001.1"/>
</dbReference>
<dbReference type="InterPro" id="IPR047640">
    <property type="entry name" value="RpiR-like"/>
</dbReference>
<dbReference type="GeneID" id="78229063"/>
<dbReference type="SUPFAM" id="SSF53697">
    <property type="entry name" value="SIS domain"/>
    <property type="match status" value="1"/>
</dbReference>
<dbReference type="CDD" id="cd05013">
    <property type="entry name" value="SIS_RpiR"/>
    <property type="match status" value="1"/>
</dbReference>
<keyword evidence="3" id="KW-0804">Transcription</keyword>
<evidence type="ECO:0000259" key="6">
    <source>
        <dbReference type="PROSITE" id="PS51464"/>
    </source>
</evidence>
<dbReference type="eggNOG" id="COG1737">
    <property type="taxonomic scope" value="Bacteria"/>
</dbReference>
<evidence type="ECO:0000256" key="3">
    <source>
        <dbReference type="ARBA" id="ARBA00023163"/>
    </source>
</evidence>
<feature type="domain" description="HTH rpiR-type" evidence="5">
    <location>
        <begin position="1"/>
        <end position="76"/>
    </location>
</feature>
<evidence type="ECO:0000256" key="4">
    <source>
        <dbReference type="SAM" id="Phobius"/>
    </source>
</evidence>
<dbReference type="GO" id="GO:0003677">
    <property type="term" value="F:DNA binding"/>
    <property type="evidence" value="ECO:0007669"/>
    <property type="project" value="UniProtKB-KW"/>
</dbReference>
<organism evidence="7 8">
    <name type="scientific">Coprobacillus cateniformis</name>
    <dbReference type="NCBI Taxonomy" id="100884"/>
    <lineage>
        <taxon>Bacteria</taxon>
        <taxon>Bacillati</taxon>
        <taxon>Bacillota</taxon>
        <taxon>Erysipelotrichia</taxon>
        <taxon>Erysipelotrichales</taxon>
        <taxon>Coprobacillaceae</taxon>
        <taxon>Coprobacillus</taxon>
    </lineage>
</organism>
<dbReference type="InterPro" id="IPR000281">
    <property type="entry name" value="HTH_RpiR"/>
</dbReference>
<dbReference type="InterPro" id="IPR046348">
    <property type="entry name" value="SIS_dom_sf"/>
</dbReference>
<dbReference type="GO" id="GO:0097367">
    <property type="term" value="F:carbohydrate derivative binding"/>
    <property type="evidence" value="ECO:0007669"/>
    <property type="project" value="InterPro"/>
</dbReference>
<feature type="transmembrane region" description="Helical" evidence="4">
    <location>
        <begin position="242"/>
        <end position="262"/>
    </location>
</feature>
<feature type="domain" description="SIS" evidence="6">
    <location>
        <begin position="125"/>
        <end position="265"/>
    </location>
</feature>
<dbReference type="InterPro" id="IPR036388">
    <property type="entry name" value="WH-like_DNA-bd_sf"/>
</dbReference>